<name>A0A5B8MDV2_9CHLO</name>
<dbReference type="PROSITE" id="PS50088">
    <property type="entry name" value="ANK_REPEAT"/>
    <property type="match status" value="1"/>
</dbReference>
<dbReference type="Pfam" id="PF00397">
    <property type="entry name" value="WW"/>
    <property type="match status" value="1"/>
</dbReference>
<feature type="signal peptide" evidence="4">
    <location>
        <begin position="1"/>
        <end position="21"/>
    </location>
</feature>
<keyword evidence="1" id="KW-0677">Repeat</keyword>
<dbReference type="InterPro" id="IPR036020">
    <property type="entry name" value="WW_dom_sf"/>
</dbReference>
<evidence type="ECO:0000256" key="4">
    <source>
        <dbReference type="SAM" id="SignalP"/>
    </source>
</evidence>
<dbReference type="EMBL" id="CP031035">
    <property type="protein sequence ID" value="QDZ18609.1"/>
    <property type="molecule type" value="Genomic_DNA"/>
</dbReference>
<protein>
    <recommendedName>
        <fullName evidence="5">WW domain-containing protein</fullName>
    </recommendedName>
</protein>
<dbReference type="SUPFAM" id="SSF48403">
    <property type="entry name" value="Ankyrin repeat"/>
    <property type="match status" value="1"/>
</dbReference>
<proteinExistence type="predicted"/>
<feature type="chain" id="PRO_5023043450" description="WW domain-containing protein" evidence="4">
    <location>
        <begin position="22"/>
        <end position="362"/>
    </location>
</feature>
<dbReference type="InterPro" id="IPR036770">
    <property type="entry name" value="Ankyrin_rpt-contain_sf"/>
</dbReference>
<evidence type="ECO:0000256" key="2">
    <source>
        <dbReference type="ARBA" id="ARBA00023043"/>
    </source>
</evidence>
<dbReference type="PANTHER" id="PTHR24171">
    <property type="entry name" value="ANKYRIN REPEAT DOMAIN-CONTAINING PROTEIN 39-RELATED"/>
    <property type="match status" value="1"/>
</dbReference>
<dbReference type="GO" id="GO:0004842">
    <property type="term" value="F:ubiquitin-protein transferase activity"/>
    <property type="evidence" value="ECO:0007669"/>
    <property type="project" value="TreeGrafter"/>
</dbReference>
<feature type="domain" description="WW" evidence="5">
    <location>
        <begin position="289"/>
        <end position="322"/>
    </location>
</feature>
<dbReference type="InterPro" id="IPR001202">
    <property type="entry name" value="WW_dom"/>
</dbReference>
<evidence type="ECO:0000313" key="6">
    <source>
        <dbReference type="EMBL" id="QDZ18609.1"/>
    </source>
</evidence>
<feature type="domain" description="WW" evidence="5">
    <location>
        <begin position="168"/>
        <end position="200"/>
    </location>
</feature>
<dbReference type="PANTHER" id="PTHR24171:SF8">
    <property type="entry name" value="BRCA1-ASSOCIATED RING DOMAIN PROTEIN 1"/>
    <property type="match status" value="1"/>
</dbReference>
<dbReference type="SMART" id="SM00248">
    <property type="entry name" value="ANK"/>
    <property type="match status" value="3"/>
</dbReference>
<evidence type="ECO:0000256" key="1">
    <source>
        <dbReference type="ARBA" id="ARBA00022737"/>
    </source>
</evidence>
<dbReference type="SUPFAM" id="SSF51045">
    <property type="entry name" value="WW domain"/>
    <property type="match status" value="1"/>
</dbReference>
<dbReference type="Proteomes" id="UP000316726">
    <property type="component" value="Chromosome 2"/>
</dbReference>
<dbReference type="AlphaFoldDB" id="A0A5B8MDV2"/>
<dbReference type="GO" id="GO:0085020">
    <property type="term" value="P:protein K6-linked ubiquitination"/>
    <property type="evidence" value="ECO:0007669"/>
    <property type="project" value="TreeGrafter"/>
</dbReference>
<dbReference type="PROSITE" id="PS01159">
    <property type="entry name" value="WW_DOMAIN_1"/>
    <property type="match status" value="2"/>
</dbReference>
<dbReference type="SMART" id="SM00456">
    <property type="entry name" value="WW"/>
    <property type="match status" value="3"/>
</dbReference>
<organism evidence="6 7">
    <name type="scientific">Chloropicon primus</name>
    <dbReference type="NCBI Taxonomy" id="1764295"/>
    <lineage>
        <taxon>Eukaryota</taxon>
        <taxon>Viridiplantae</taxon>
        <taxon>Chlorophyta</taxon>
        <taxon>Chloropicophyceae</taxon>
        <taxon>Chloropicales</taxon>
        <taxon>Chloropicaceae</taxon>
        <taxon>Chloropicon</taxon>
    </lineage>
</organism>
<keyword evidence="4" id="KW-0732">Signal</keyword>
<dbReference type="Gene3D" id="1.25.40.20">
    <property type="entry name" value="Ankyrin repeat-containing domain"/>
    <property type="match status" value="1"/>
</dbReference>
<dbReference type="InterPro" id="IPR002110">
    <property type="entry name" value="Ankyrin_rpt"/>
</dbReference>
<dbReference type="OrthoDB" id="187617at2759"/>
<dbReference type="STRING" id="1764295.A0A5B8MDV2"/>
<keyword evidence="2 3" id="KW-0040">ANK repeat</keyword>
<feature type="domain" description="WW" evidence="5">
    <location>
        <begin position="319"/>
        <end position="353"/>
    </location>
</feature>
<evidence type="ECO:0000259" key="5">
    <source>
        <dbReference type="PROSITE" id="PS50020"/>
    </source>
</evidence>
<evidence type="ECO:0000256" key="3">
    <source>
        <dbReference type="PROSITE-ProRule" id="PRU00023"/>
    </source>
</evidence>
<feature type="repeat" description="ANK" evidence="3">
    <location>
        <begin position="69"/>
        <end position="101"/>
    </location>
</feature>
<accession>A0A5B8MDV2</accession>
<sequence length="362" mass="41335">MAPLALYLLAVWFLLAAVGSAEVSNGEAPIQYKSYHDLDAFELVREGNSEVLEQLLALKEIDVNRREASGKTLLHYAAEKGQAVVVDVLLQFGAKVELRDRSTGSTCLLAAVTAEDAEITMLLLGHNASPDDRNSAGVSARSLATEKKYGELLTLMDEFDASGPVAFEDRPGTWLVFSEGNRKYYQNADTQESRWSVPTSCAWLRQSKQGIYVYYNFVTKQVIWTRPDSLCWKFIVNKNQERPMWFNYRTKHMQAEVPGELPGELVGELMDEGSTFWFNEASGDMAWEEPKEISWRKVVDERGGVFWFNQRTGLSQWDDPVDMAWREEFSQKEKKHYYWNEYTGEAAFGKPEPIAWTMKKEL</sequence>
<dbReference type="CDD" id="cd00201">
    <property type="entry name" value="WW"/>
    <property type="match status" value="1"/>
</dbReference>
<dbReference type="Gene3D" id="2.20.70.10">
    <property type="match status" value="1"/>
</dbReference>
<dbReference type="PROSITE" id="PS50297">
    <property type="entry name" value="ANK_REP_REGION"/>
    <property type="match status" value="1"/>
</dbReference>
<dbReference type="Pfam" id="PF12796">
    <property type="entry name" value="Ank_2"/>
    <property type="match status" value="1"/>
</dbReference>
<gene>
    <name evidence="6" type="ORF">A3770_02p11270</name>
</gene>
<dbReference type="PROSITE" id="PS50020">
    <property type="entry name" value="WW_DOMAIN_2"/>
    <property type="match status" value="3"/>
</dbReference>
<reference evidence="6 7" key="1">
    <citation type="submission" date="2018-07" db="EMBL/GenBank/DDBJ databases">
        <title>The complete nuclear genome of the prasinophyte Chloropicon primus (CCMP1205).</title>
        <authorList>
            <person name="Pombert J.-F."/>
            <person name="Otis C."/>
            <person name="Turmel M."/>
            <person name="Lemieux C."/>
        </authorList>
    </citation>
    <scope>NUCLEOTIDE SEQUENCE [LARGE SCALE GENOMIC DNA]</scope>
    <source>
        <strain evidence="6 7">CCMP1205</strain>
    </source>
</reference>
<evidence type="ECO:0000313" key="7">
    <source>
        <dbReference type="Proteomes" id="UP000316726"/>
    </source>
</evidence>
<keyword evidence="7" id="KW-1185">Reference proteome</keyword>